<comment type="caution">
    <text evidence="4">The sequence shown here is derived from an EMBL/GenBank/DDBJ whole genome shotgun (WGS) entry which is preliminary data.</text>
</comment>
<keyword evidence="1" id="KW-0677">Repeat</keyword>
<dbReference type="PANTHER" id="PTHR12106">
    <property type="entry name" value="SORTILIN RELATED"/>
    <property type="match status" value="1"/>
</dbReference>
<dbReference type="OrthoDB" id="9757809at2"/>
<evidence type="ECO:0000313" key="4">
    <source>
        <dbReference type="EMBL" id="PWN07073.1"/>
    </source>
</evidence>
<dbReference type="Proteomes" id="UP000245533">
    <property type="component" value="Unassembled WGS sequence"/>
</dbReference>
<dbReference type="InterPro" id="IPR036278">
    <property type="entry name" value="Sialidase_sf"/>
</dbReference>
<dbReference type="EMBL" id="QGGB01000005">
    <property type="protein sequence ID" value="PWN07073.1"/>
    <property type="molecule type" value="Genomic_DNA"/>
</dbReference>
<dbReference type="SUPFAM" id="SSF50939">
    <property type="entry name" value="Sialidases"/>
    <property type="match status" value="2"/>
</dbReference>
<dbReference type="Pfam" id="PF15902">
    <property type="entry name" value="Sortilin-Vps10"/>
    <property type="match status" value="1"/>
</dbReference>
<proteinExistence type="predicted"/>
<evidence type="ECO:0000259" key="3">
    <source>
        <dbReference type="Pfam" id="PF15902"/>
    </source>
</evidence>
<gene>
    <name evidence="4" type="ORF">DDZ15_07335</name>
</gene>
<feature type="domain" description="Sortilin N-terminal" evidence="3">
    <location>
        <begin position="127"/>
        <end position="253"/>
    </location>
</feature>
<dbReference type="RefSeq" id="WP_109646422.1">
    <property type="nucleotide sequence ID" value="NZ_QGGB01000005.1"/>
</dbReference>
<dbReference type="InterPro" id="IPR031778">
    <property type="entry name" value="Sortilin_N"/>
</dbReference>
<dbReference type="InterPro" id="IPR050310">
    <property type="entry name" value="VPS10-sortilin"/>
</dbReference>
<keyword evidence="2" id="KW-0175">Coiled coil</keyword>
<reference evidence="4 5" key="1">
    <citation type="submission" date="2018-05" db="EMBL/GenBank/DDBJ databases">
        <title>Rhodohalobacter halophilus gen. nov., sp. nov., a moderately halophilic member of the family Balneolaceae.</title>
        <authorList>
            <person name="Liu Z.-W."/>
        </authorList>
    </citation>
    <scope>NUCLEOTIDE SEQUENCE [LARGE SCALE GENOMIC DNA]</scope>
    <source>
        <strain evidence="4 5">8A47</strain>
    </source>
</reference>
<dbReference type="AlphaFoldDB" id="A0A316TR36"/>
<keyword evidence="5" id="KW-1185">Reference proteome</keyword>
<accession>A0A316TR36</accession>
<sequence>MILKPKHLFFIFLSFILWLPAGLFGQVSVSDVSYNALELRNIGPAFNGGRIADIDIHPDDESVWYVAVGSGNVWKTVNAGTTWDPIFDNQGSYSIGSITIDPNNPNTIWVGTGEDIGGRHVGYGDGIYKSTDGGRSWSNMGLENSEHLSTIIVHPENSDVVWVAAEGPLWSSGGQRGLYKTTDGGATWENKLSVNEWTGVTDILIDPRNPDVLYAATWQRHRTVAAYMGGGPGTGIHKSTDGGETWTELKRGLPSSNMGKIGLAISPQNPDIVYAAIELDRRTGGVYMSADRGESWRKMSDAVSGGTGPHYYQELYASPHNFGQIILVSNYTLISDDHGANFRFINNTNKHVDDHAIAFKESDPDYIMIGSDGGIYQSFDFMETWDFISNMPLMQYYKLSVDDAKPFYNVYGGTQDNGSNGGPSRTDSDGIRNRDFFKILGADGHDSATEPGNPNIVYGEFQQGALHRVDRITGESVFIQPQPAEGEGHERFNWDAPIEVSPHSPTRIYFASYRVWRTDDRGNSWTPVSGDLTRNQERITLPIMGKQQSWDNPWDISAMSTYNTITSLAESPLQEGLIYAGTDDGLLQVTEDGGENWRRIELGEIRGLPSMPFVNDIKADLFDPNTVYVALDNHKYGDYKPYIIKSTDRGESWELISEDLPERHLVWRVVQDHVKPELMFAATEFGVFFTVDGGEEWIQLKGGAPTISFRDITIQREHEDLVAASFGRGFFILDDYSPLREVSEETLNEDGVLFPTRDAFWYVPRNEVDSQGDDQYVADNPPFGAVFTYYLKESHLTQEQERQRRERELEADEDVPFPGWDALDAEIAEEAPYIMITIKDEGYSVVNRVKGPAREGFHRVNWELRHANKGLIDPETTDADDGFSNSFPAAPGTYYASMSLVKDGEVQELSEEISFDVVPLREGALDRKPDEVREDFMENLIAFQRDLSAVSNRLEDAQERIGAMRAALLRADNEDPELMERLNNTRMRLLEFDKAMNGSDAKGQIGEKEPPTPRSRMFVGFRALGTTYGPTATHERTLEAGISELEAIRRELDDYLSSEMPALERALEAASAPPIDN</sequence>
<evidence type="ECO:0000313" key="5">
    <source>
        <dbReference type="Proteomes" id="UP000245533"/>
    </source>
</evidence>
<dbReference type="CDD" id="cd15482">
    <property type="entry name" value="Sialidase_non-viral"/>
    <property type="match status" value="2"/>
</dbReference>
<organism evidence="4 5">
    <name type="scientific">Rhodohalobacter mucosus</name>
    <dbReference type="NCBI Taxonomy" id="2079485"/>
    <lineage>
        <taxon>Bacteria</taxon>
        <taxon>Pseudomonadati</taxon>
        <taxon>Balneolota</taxon>
        <taxon>Balneolia</taxon>
        <taxon>Balneolales</taxon>
        <taxon>Balneolaceae</taxon>
        <taxon>Rhodohalobacter</taxon>
    </lineage>
</organism>
<protein>
    <submittedName>
        <fullName evidence="4">Glycosyl hydrolase</fullName>
    </submittedName>
</protein>
<dbReference type="PANTHER" id="PTHR12106:SF27">
    <property type="entry name" value="SORTILIN-RELATED RECEPTOR"/>
    <property type="match status" value="1"/>
</dbReference>
<feature type="coiled-coil region" evidence="2">
    <location>
        <begin position="940"/>
        <end position="974"/>
    </location>
</feature>
<evidence type="ECO:0000256" key="2">
    <source>
        <dbReference type="SAM" id="Coils"/>
    </source>
</evidence>
<name>A0A316TR36_9BACT</name>
<dbReference type="InterPro" id="IPR015943">
    <property type="entry name" value="WD40/YVTN_repeat-like_dom_sf"/>
</dbReference>
<evidence type="ECO:0000256" key="1">
    <source>
        <dbReference type="ARBA" id="ARBA00022737"/>
    </source>
</evidence>
<dbReference type="Gene3D" id="2.130.10.10">
    <property type="entry name" value="YVTN repeat-like/Quinoprotein amine dehydrogenase"/>
    <property type="match status" value="3"/>
</dbReference>
<keyword evidence="4" id="KW-0378">Hydrolase</keyword>
<dbReference type="GO" id="GO:0016787">
    <property type="term" value="F:hydrolase activity"/>
    <property type="evidence" value="ECO:0007669"/>
    <property type="project" value="UniProtKB-KW"/>
</dbReference>